<evidence type="ECO:0000259" key="1">
    <source>
        <dbReference type="Pfam" id="PF24626"/>
    </source>
</evidence>
<dbReference type="EMBL" id="KN819468">
    <property type="protein sequence ID" value="KIJ09382.1"/>
    <property type="molecule type" value="Genomic_DNA"/>
</dbReference>
<protein>
    <recommendedName>
        <fullName evidence="1">Tf2-1-like SH3-like domain-containing protein</fullName>
    </recommendedName>
</protein>
<dbReference type="InterPro" id="IPR016197">
    <property type="entry name" value="Chromo-like_dom_sf"/>
</dbReference>
<proteinExistence type="predicted"/>
<dbReference type="Pfam" id="PF24626">
    <property type="entry name" value="SH3_Tf2-1"/>
    <property type="match status" value="1"/>
</dbReference>
<dbReference type="InterPro" id="IPR056924">
    <property type="entry name" value="SH3_Tf2-1"/>
</dbReference>
<sequence length="130" mass="14702">MSLPKGSAHKLVPKFIGSCKLIRDIGNNSYHVGLLDWLRQRGIHPVFHASLLQIHIPNNDQLFPGWLETQVTNFGKAERQWSVDKILSHQGTGTTSLFEIRWTSGNVTWLPYEQVSHLDALAEYLSLLGI</sequence>
<feature type="domain" description="Tf2-1-like SH3-like" evidence="1">
    <location>
        <begin position="7"/>
        <end position="53"/>
    </location>
</feature>
<reference evidence="3" key="2">
    <citation type="submission" date="2015-01" db="EMBL/GenBank/DDBJ databases">
        <title>Evolutionary Origins and Diversification of the Mycorrhizal Mutualists.</title>
        <authorList>
            <consortium name="DOE Joint Genome Institute"/>
            <consortium name="Mycorrhizal Genomics Consortium"/>
            <person name="Kohler A."/>
            <person name="Kuo A."/>
            <person name="Nagy L.G."/>
            <person name="Floudas D."/>
            <person name="Copeland A."/>
            <person name="Barry K.W."/>
            <person name="Cichocki N."/>
            <person name="Veneault-Fourrey C."/>
            <person name="LaButti K."/>
            <person name="Lindquist E.A."/>
            <person name="Lipzen A."/>
            <person name="Lundell T."/>
            <person name="Morin E."/>
            <person name="Murat C."/>
            <person name="Riley R."/>
            <person name="Ohm R."/>
            <person name="Sun H."/>
            <person name="Tunlid A."/>
            <person name="Henrissat B."/>
            <person name="Grigoriev I.V."/>
            <person name="Hibbett D.S."/>
            <person name="Martin F."/>
        </authorList>
    </citation>
    <scope>NUCLEOTIDE SEQUENCE [LARGE SCALE GENOMIC DNA]</scope>
    <source>
        <strain evidence="3">ATCC 200175</strain>
    </source>
</reference>
<dbReference type="Proteomes" id="UP000053647">
    <property type="component" value="Unassembled WGS sequence"/>
</dbReference>
<keyword evidence="3" id="KW-1185">Reference proteome</keyword>
<accession>A0A0C9TNG8</accession>
<dbReference type="SUPFAM" id="SSF54160">
    <property type="entry name" value="Chromo domain-like"/>
    <property type="match status" value="1"/>
</dbReference>
<name>A0A0C9TNG8_PAXIN</name>
<organism evidence="2 3">
    <name type="scientific">Paxillus involutus ATCC 200175</name>
    <dbReference type="NCBI Taxonomy" id="664439"/>
    <lineage>
        <taxon>Eukaryota</taxon>
        <taxon>Fungi</taxon>
        <taxon>Dikarya</taxon>
        <taxon>Basidiomycota</taxon>
        <taxon>Agaricomycotina</taxon>
        <taxon>Agaricomycetes</taxon>
        <taxon>Agaricomycetidae</taxon>
        <taxon>Boletales</taxon>
        <taxon>Paxilineae</taxon>
        <taxon>Paxillaceae</taxon>
        <taxon>Paxillus</taxon>
    </lineage>
</organism>
<evidence type="ECO:0000313" key="2">
    <source>
        <dbReference type="EMBL" id="KIJ09382.1"/>
    </source>
</evidence>
<dbReference type="AlphaFoldDB" id="A0A0C9TNG8"/>
<dbReference type="HOGENOM" id="CLU_132807_0_1_1"/>
<dbReference type="OrthoDB" id="3211671at2759"/>
<feature type="non-terminal residue" evidence="2">
    <location>
        <position position="130"/>
    </location>
</feature>
<reference evidence="2 3" key="1">
    <citation type="submission" date="2014-06" db="EMBL/GenBank/DDBJ databases">
        <authorList>
            <consortium name="DOE Joint Genome Institute"/>
            <person name="Kuo A."/>
            <person name="Kohler A."/>
            <person name="Nagy L.G."/>
            <person name="Floudas D."/>
            <person name="Copeland A."/>
            <person name="Barry K.W."/>
            <person name="Cichocki N."/>
            <person name="Veneault-Fourrey C."/>
            <person name="LaButti K."/>
            <person name="Lindquist E.A."/>
            <person name="Lipzen A."/>
            <person name="Lundell T."/>
            <person name="Morin E."/>
            <person name="Murat C."/>
            <person name="Sun H."/>
            <person name="Tunlid A."/>
            <person name="Henrissat B."/>
            <person name="Grigoriev I.V."/>
            <person name="Hibbett D.S."/>
            <person name="Martin F."/>
            <person name="Nordberg H.P."/>
            <person name="Cantor M.N."/>
            <person name="Hua S.X."/>
        </authorList>
    </citation>
    <scope>NUCLEOTIDE SEQUENCE [LARGE SCALE GENOMIC DNA]</scope>
    <source>
        <strain evidence="2 3">ATCC 200175</strain>
    </source>
</reference>
<evidence type="ECO:0000313" key="3">
    <source>
        <dbReference type="Proteomes" id="UP000053647"/>
    </source>
</evidence>
<gene>
    <name evidence="2" type="ORF">PAXINDRAFT_87505</name>
</gene>